<accession>A0A176YG18</accession>
<dbReference type="PANTHER" id="PTHR12110:SF48">
    <property type="entry name" value="BLL3656 PROTEIN"/>
    <property type="match status" value="1"/>
</dbReference>
<dbReference type="RefSeq" id="WP_063703770.1">
    <property type="nucleotide sequence ID" value="NZ_LUUB01000079.1"/>
</dbReference>
<feature type="domain" description="Xylose isomerase-like TIM barrel" evidence="1">
    <location>
        <begin position="22"/>
        <end position="239"/>
    </location>
</feature>
<dbReference type="Proteomes" id="UP000076959">
    <property type="component" value="Unassembled WGS sequence"/>
</dbReference>
<gene>
    <name evidence="2" type="ORF">AYJ54_01360</name>
</gene>
<dbReference type="STRING" id="1505087.AYJ54_01360"/>
<dbReference type="PANTHER" id="PTHR12110">
    <property type="entry name" value="HYDROXYPYRUVATE ISOMERASE"/>
    <property type="match status" value="1"/>
</dbReference>
<dbReference type="InterPro" id="IPR050312">
    <property type="entry name" value="IolE/XylAMocC-like"/>
</dbReference>
<dbReference type="Gene3D" id="3.20.20.150">
    <property type="entry name" value="Divalent-metal-dependent TIM barrel enzymes"/>
    <property type="match status" value="1"/>
</dbReference>
<dbReference type="SUPFAM" id="SSF51658">
    <property type="entry name" value="Xylose isomerase-like"/>
    <property type="match status" value="1"/>
</dbReference>
<dbReference type="EMBL" id="LUUB01000079">
    <property type="protein sequence ID" value="OAF05582.1"/>
    <property type="molecule type" value="Genomic_DNA"/>
</dbReference>
<organism evidence="2 3">
    <name type="scientific">Bradyrhizobium centrolobii</name>
    <dbReference type="NCBI Taxonomy" id="1505087"/>
    <lineage>
        <taxon>Bacteria</taxon>
        <taxon>Pseudomonadati</taxon>
        <taxon>Pseudomonadota</taxon>
        <taxon>Alphaproteobacteria</taxon>
        <taxon>Hyphomicrobiales</taxon>
        <taxon>Nitrobacteraceae</taxon>
        <taxon>Bradyrhizobium</taxon>
    </lineage>
</organism>
<dbReference type="Pfam" id="PF01261">
    <property type="entry name" value="AP_endonuc_2"/>
    <property type="match status" value="1"/>
</dbReference>
<keyword evidence="3" id="KW-1185">Reference proteome</keyword>
<comment type="caution">
    <text evidence="2">The sequence shown here is derived from an EMBL/GenBank/DDBJ whole genome shotgun (WGS) entry which is preliminary data.</text>
</comment>
<proteinExistence type="predicted"/>
<dbReference type="InterPro" id="IPR036237">
    <property type="entry name" value="Xyl_isomerase-like_sf"/>
</dbReference>
<dbReference type="OrthoDB" id="9072761at2"/>
<name>A0A176YG18_9BRAD</name>
<dbReference type="AlphaFoldDB" id="A0A176YG18"/>
<protein>
    <recommendedName>
        <fullName evidence="1">Xylose isomerase-like TIM barrel domain-containing protein</fullName>
    </recommendedName>
</protein>
<evidence type="ECO:0000313" key="3">
    <source>
        <dbReference type="Proteomes" id="UP000076959"/>
    </source>
</evidence>
<reference evidence="2 3" key="1">
    <citation type="submission" date="2016-03" db="EMBL/GenBank/DDBJ databases">
        <title>Draft Genome Sequence of the Strain BR 10245 (Bradyrhizobium sp.) isolated from nodules of Centrolobium paraense.</title>
        <authorList>
            <person name="Simoes-Araujo J.L.Sr."/>
            <person name="Barauna A.C."/>
            <person name="Silva K."/>
            <person name="Zilli J.E."/>
        </authorList>
    </citation>
    <scope>NUCLEOTIDE SEQUENCE [LARGE SCALE GENOMIC DNA]</scope>
    <source>
        <strain evidence="2 3">BR 10245</strain>
    </source>
</reference>
<evidence type="ECO:0000313" key="2">
    <source>
        <dbReference type="EMBL" id="OAF05582.1"/>
    </source>
</evidence>
<dbReference type="InterPro" id="IPR013022">
    <property type="entry name" value="Xyl_isomerase-like_TIM-brl"/>
</dbReference>
<sequence>MKRALSLAFMTVAELSPPDAVSAARHAGYDSVDLRLLPVAPGDKTYDLSARSPVIRQALERMASTGIPVFDVEQIKITRELDIRLLEPFFETVVRLGARRVKVAAVEPDRSMVVDKMAAICERMRPHDISVDLEFMMWSSVPTLKDAEQVVAAMGCDNAGILVDALHLSRSGGTPADIAGIPPRRFGYVHLCDAPAALPADTAAMLEEARTQREFPGEGELPLVSLLRTLPAGLTVSVELALRDRGYDAQTRARLGAESARRVIALADHRD</sequence>
<evidence type="ECO:0000259" key="1">
    <source>
        <dbReference type="Pfam" id="PF01261"/>
    </source>
</evidence>